<dbReference type="InterPro" id="IPR024524">
    <property type="entry name" value="DUF3800"/>
</dbReference>
<organism evidence="1 2">
    <name type="scientific">Bifidobacterium breve MCC 1114</name>
    <dbReference type="NCBI Taxonomy" id="1365964"/>
    <lineage>
        <taxon>Bacteria</taxon>
        <taxon>Bacillati</taxon>
        <taxon>Actinomycetota</taxon>
        <taxon>Actinomycetes</taxon>
        <taxon>Bifidobacteriales</taxon>
        <taxon>Bifidobacteriaceae</taxon>
        <taxon>Bifidobacterium</taxon>
    </lineage>
</organism>
<reference evidence="1 2" key="1">
    <citation type="journal article" date="2015" name="Int J Genomics">
        <title>Comparative Genomics Revealed Genetic Diversity and Species/Strain-Level Differences in Carbohydrate Metabolism of Three Probiotic Bifidobacterial Species.</title>
        <authorList>
            <person name="Odamaki T."/>
            <person name="Horigome A."/>
            <person name="Sugahara H."/>
            <person name="Hashikura N."/>
            <person name="Minami J."/>
            <person name="Xiao J.Z."/>
            <person name="Abe F."/>
        </authorList>
    </citation>
    <scope>NUCLEOTIDE SEQUENCE [LARGE SCALE GENOMIC DNA]</scope>
    <source>
        <strain evidence="1 2">MCC 1114</strain>
    </source>
</reference>
<dbReference type="PATRIC" id="fig|1365964.3.peg.2185"/>
<evidence type="ECO:0000313" key="1">
    <source>
        <dbReference type="EMBL" id="KOA62590.1"/>
    </source>
</evidence>
<evidence type="ECO:0008006" key="3">
    <source>
        <dbReference type="Google" id="ProtNLM"/>
    </source>
</evidence>
<sequence>MTEYNLYCDESCHLERDNSNVMVLGALILPEDKKEEVKDRIVDIKAKHGVSAHVEVKWTKASEPKIGLYTDLVDYFFDDDDMRFRVLVADKTHLRHEDYNQSHNDWYYKMYFTMLNRLFDSSNTYNVYLDVKDTHSAQRAAKLNEICANSHYDFDHKCIKKIQPIRSDEVQMMQIVDVINGAVCRANRTDIKPPAGAKREIIWRIQNRSKLKLTQSTTPGARKFNLFAWTGGHA</sequence>
<dbReference type="Pfam" id="PF12686">
    <property type="entry name" value="DUF3800"/>
    <property type="match status" value="1"/>
</dbReference>
<protein>
    <recommendedName>
        <fullName evidence="3">DUF3800 domain-containing protein</fullName>
    </recommendedName>
</protein>
<proteinExistence type="predicted"/>
<dbReference type="Proteomes" id="UP000036802">
    <property type="component" value="Unassembled WGS sequence"/>
</dbReference>
<name>A0A0L7CS80_BIFBR</name>
<evidence type="ECO:0000313" key="2">
    <source>
        <dbReference type="Proteomes" id="UP000036802"/>
    </source>
</evidence>
<gene>
    <name evidence="1" type="ORF">BBM1114_10795</name>
</gene>
<comment type="caution">
    <text evidence="1">The sequence shown here is derived from an EMBL/GenBank/DDBJ whole genome shotgun (WGS) entry which is preliminary data.</text>
</comment>
<dbReference type="RefSeq" id="WP_052790878.1">
    <property type="nucleotide sequence ID" value="NZ_AVQC01000027.1"/>
</dbReference>
<accession>A0A0L7CS80</accession>
<dbReference type="AlphaFoldDB" id="A0A0L7CS80"/>
<dbReference type="EMBL" id="AVQC01000027">
    <property type="protein sequence ID" value="KOA62590.1"/>
    <property type="molecule type" value="Genomic_DNA"/>
</dbReference>